<evidence type="ECO:0000256" key="2">
    <source>
        <dbReference type="ARBA" id="ARBA00023163"/>
    </source>
</evidence>
<dbReference type="EMBL" id="MOMC01000148">
    <property type="protein sequence ID" value="ONH21792.1"/>
    <property type="molecule type" value="Genomic_DNA"/>
</dbReference>
<sequence>MRSAASVDSSGATWLMAPPVVSGATEDPRADLLHLVSRLVADMTSAPVGRAILALTGEADKHADLARRLADDYLAPRRAALGEILRRAVGSGELNPDVDIDLMLDLVLGAPTYRWLTTGRPVDSHSARAVVEAVWEMARAGPTVR</sequence>
<keyword evidence="5" id="KW-1185">Reference proteome</keyword>
<organism evidence="4 5">
    <name type="scientific">Pseudofrankia asymbiotica</name>
    <dbReference type="NCBI Taxonomy" id="1834516"/>
    <lineage>
        <taxon>Bacteria</taxon>
        <taxon>Bacillati</taxon>
        <taxon>Actinomycetota</taxon>
        <taxon>Actinomycetes</taxon>
        <taxon>Frankiales</taxon>
        <taxon>Frankiaceae</taxon>
        <taxon>Pseudofrankia</taxon>
    </lineage>
</organism>
<dbReference type="STRING" id="1834516.BL253_37890"/>
<evidence type="ECO:0000256" key="1">
    <source>
        <dbReference type="ARBA" id="ARBA00023015"/>
    </source>
</evidence>
<protein>
    <recommendedName>
        <fullName evidence="3">Tetracyclin repressor-like C-terminal domain-containing protein</fullName>
    </recommendedName>
</protein>
<name>A0A1V2HZH4_9ACTN</name>
<keyword evidence="1" id="KW-0805">Transcription regulation</keyword>
<dbReference type="Gene3D" id="1.10.357.10">
    <property type="entry name" value="Tetracycline Repressor, domain 2"/>
    <property type="match status" value="1"/>
</dbReference>
<accession>A0A1V2HZH4</accession>
<evidence type="ECO:0000313" key="4">
    <source>
        <dbReference type="EMBL" id="ONH21792.1"/>
    </source>
</evidence>
<comment type="caution">
    <text evidence="4">The sequence shown here is derived from an EMBL/GenBank/DDBJ whole genome shotgun (WGS) entry which is preliminary data.</text>
</comment>
<dbReference type="Proteomes" id="UP000188929">
    <property type="component" value="Unassembled WGS sequence"/>
</dbReference>
<evidence type="ECO:0000313" key="5">
    <source>
        <dbReference type="Proteomes" id="UP000188929"/>
    </source>
</evidence>
<reference evidence="5" key="1">
    <citation type="submission" date="2016-10" db="EMBL/GenBank/DDBJ databases">
        <title>Frankia sp. NRRL B-16386 Genome sequencing.</title>
        <authorList>
            <person name="Ghodhbane-Gtari F."/>
            <person name="Swanson E."/>
            <person name="Gueddou A."/>
            <person name="Hezbri K."/>
            <person name="Ktari K."/>
            <person name="Nouioui I."/>
            <person name="Morris K."/>
            <person name="Simpson S."/>
            <person name="Abebe-Akele F."/>
            <person name="Thomas K."/>
            <person name="Gtari M."/>
            <person name="Tisa L.S."/>
        </authorList>
    </citation>
    <scope>NUCLEOTIDE SEQUENCE [LARGE SCALE GENOMIC DNA]</scope>
    <source>
        <strain evidence="5">NRRL B-16386</strain>
    </source>
</reference>
<dbReference type="InterPro" id="IPR011075">
    <property type="entry name" value="TetR_C"/>
</dbReference>
<proteinExistence type="predicted"/>
<dbReference type="Pfam" id="PF16859">
    <property type="entry name" value="TetR_C_11"/>
    <property type="match status" value="1"/>
</dbReference>
<gene>
    <name evidence="4" type="ORF">BL253_37890</name>
</gene>
<dbReference type="AlphaFoldDB" id="A0A1V2HZH4"/>
<keyword evidence="2" id="KW-0804">Transcription</keyword>
<feature type="domain" description="Tetracyclin repressor-like C-terminal" evidence="3">
    <location>
        <begin position="25"/>
        <end position="134"/>
    </location>
</feature>
<evidence type="ECO:0000259" key="3">
    <source>
        <dbReference type="Pfam" id="PF16859"/>
    </source>
</evidence>
<dbReference type="InterPro" id="IPR036271">
    <property type="entry name" value="Tet_transcr_reg_TetR-rel_C_sf"/>
</dbReference>
<dbReference type="SUPFAM" id="SSF48498">
    <property type="entry name" value="Tetracyclin repressor-like, C-terminal domain"/>
    <property type="match status" value="1"/>
</dbReference>